<feature type="transmembrane region" description="Helical" evidence="1">
    <location>
        <begin position="355"/>
        <end position="374"/>
    </location>
</feature>
<dbReference type="SUPFAM" id="SSF82866">
    <property type="entry name" value="Multidrug efflux transporter AcrB transmembrane domain"/>
    <property type="match status" value="2"/>
</dbReference>
<dbReference type="OrthoDB" id="8430015at2"/>
<feature type="transmembrane region" description="Helical" evidence="1">
    <location>
        <begin position="897"/>
        <end position="914"/>
    </location>
</feature>
<dbReference type="Gene3D" id="3.30.70.1430">
    <property type="entry name" value="Multidrug efflux transporter AcrB pore domain"/>
    <property type="match status" value="2"/>
</dbReference>
<feature type="transmembrane region" description="Helical" evidence="1">
    <location>
        <begin position="871"/>
        <end position="890"/>
    </location>
</feature>
<dbReference type="GO" id="GO:0042910">
    <property type="term" value="F:xenobiotic transmembrane transporter activity"/>
    <property type="evidence" value="ECO:0007669"/>
    <property type="project" value="TreeGrafter"/>
</dbReference>
<dbReference type="AlphaFoldDB" id="A0A4V1LPR2"/>
<accession>A0A4V1LPR2</accession>
<dbReference type="Gene3D" id="3.30.2090.10">
    <property type="entry name" value="Multidrug efflux transporter AcrB TolC docking domain, DN and DC subdomains"/>
    <property type="match status" value="2"/>
</dbReference>
<evidence type="ECO:0000313" key="3">
    <source>
        <dbReference type="Proteomes" id="UP000290191"/>
    </source>
</evidence>
<feature type="transmembrane region" description="Helical" evidence="1">
    <location>
        <begin position="991"/>
        <end position="1018"/>
    </location>
</feature>
<dbReference type="STRING" id="877500.GCA_000935065_00910"/>
<evidence type="ECO:0000313" key="2">
    <source>
        <dbReference type="EMBL" id="RXJ62088.1"/>
    </source>
</evidence>
<feature type="transmembrane region" description="Helical" evidence="1">
    <location>
        <begin position="967"/>
        <end position="985"/>
    </location>
</feature>
<keyword evidence="1" id="KW-0812">Transmembrane</keyword>
<keyword evidence="1" id="KW-1133">Transmembrane helix</keyword>
<dbReference type="RefSeq" id="WP_129082611.1">
    <property type="nucleotide sequence ID" value="NZ_CP041070.1"/>
</dbReference>
<dbReference type="GO" id="GO:0005886">
    <property type="term" value="C:plasma membrane"/>
    <property type="evidence" value="ECO:0007669"/>
    <property type="project" value="TreeGrafter"/>
</dbReference>
<protein>
    <submittedName>
        <fullName evidence="2">Acriflavin resistance protein</fullName>
    </submittedName>
</protein>
<dbReference type="Gene3D" id="3.30.70.1440">
    <property type="entry name" value="Multidrug efflux transporter AcrB pore domain"/>
    <property type="match status" value="1"/>
</dbReference>
<dbReference type="SUPFAM" id="SSF82714">
    <property type="entry name" value="Multidrug efflux transporter AcrB TolC docking domain, DN and DC subdomains"/>
    <property type="match status" value="1"/>
</dbReference>
<dbReference type="Gene3D" id="1.20.1640.10">
    <property type="entry name" value="Multidrug efflux transporter AcrB transmembrane domain"/>
    <property type="match status" value="2"/>
</dbReference>
<dbReference type="Proteomes" id="UP000290191">
    <property type="component" value="Unassembled WGS sequence"/>
</dbReference>
<dbReference type="SUPFAM" id="SSF82693">
    <property type="entry name" value="Multidrug efflux transporter AcrB pore domain, PN1, PN2, PC1 and PC2 subdomains"/>
    <property type="match status" value="2"/>
</dbReference>
<organism evidence="2 3">
    <name type="scientific">Halarcobacter anaerophilus</name>
    <dbReference type="NCBI Taxonomy" id="877500"/>
    <lineage>
        <taxon>Bacteria</taxon>
        <taxon>Pseudomonadati</taxon>
        <taxon>Campylobacterota</taxon>
        <taxon>Epsilonproteobacteria</taxon>
        <taxon>Campylobacterales</taxon>
        <taxon>Arcobacteraceae</taxon>
        <taxon>Halarcobacter</taxon>
    </lineage>
</organism>
<dbReference type="Pfam" id="PF00873">
    <property type="entry name" value="ACR_tran"/>
    <property type="match status" value="1"/>
</dbReference>
<keyword evidence="1" id="KW-0472">Membrane</keyword>
<name>A0A4V1LPR2_9BACT</name>
<dbReference type="PANTHER" id="PTHR32063">
    <property type="match status" value="1"/>
</dbReference>
<feature type="transmembrane region" description="Helical" evidence="1">
    <location>
        <begin position="926"/>
        <end position="947"/>
    </location>
</feature>
<gene>
    <name evidence="2" type="ORF">CRV06_11700</name>
</gene>
<feature type="transmembrane region" description="Helical" evidence="1">
    <location>
        <begin position="430"/>
        <end position="451"/>
    </location>
</feature>
<feature type="transmembrane region" description="Helical" evidence="1">
    <location>
        <begin position="514"/>
        <end position="531"/>
    </location>
</feature>
<dbReference type="InterPro" id="IPR027463">
    <property type="entry name" value="AcrB_DN_DC_subdom"/>
</dbReference>
<dbReference type="Gene3D" id="3.30.70.1320">
    <property type="entry name" value="Multidrug efflux transporter AcrB pore domain like"/>
    <property type="match status" value="1"/>
</dbReference>
<dbReference type="InterPro" id="IPR001036">
    <property type="entry name" value="Acrflvin-R"/>
</dbReference>
<comment type="caution">
    <text evidence="2">The sequence shown here is derived from an EMBL/GenBank/DDBJ whole genome shotgun (WGS) entry which is preliminary data.</text>
</comment>
<feature type="transmembrane region" description="Helical" evidence="1">
    <location>
        <begin position="329"/>
        <end position="348"/>
    </location>
</feature>
<dbReference type="PRINTS" id="PR00702">
    <property type="entry name" value="ACRIFLAVINRP"/>
</dbReference>
<evidence type="ECO:0000256" key="1">
    <source>
        <dbReference type="SAM" id="Phobius"/>
    </source>
</evidence>
<proteinExistence type="predicted"/>
<dbReference type="EMBL" id="PDKO01000010">
    <property type="protein sequence ID" value="RXJ62088.1"/>
    <property type="molecule type" value="Genomic_DNA"/>
</dbReference>
<feature type="transmembrane region" description="Helical" evidence="1">
    <location>
        <begin position="380"/>
        <end position="401"/>
    </location>
</feature>
<reference evidence="2 3" key="1">
    <citation type="submission" date="2017-10" db="EMBL/GenBank/DDBJ databases">
        <title>Genomics of the genus Arcobacter.</title>
        <authorList>
            <person name="Perez-Cataluna A."/>
            <person name="Figueras M.J."/>
        </authorList>
    </citation>
    <scope>NUCLEOTIDE SEQUENCE [LARGE SCALE GENOMIC DNA]</scope>
    <source>
        <strain evidence="2 3">DSM 24636</strain>
    </source>
</reference>
<feature type="transmembrane region" description="Helical" evidence="1">
    <location>
        <begin position="457"/>
        <end position="479"/>
    </location>
</feature>
<keyword evidence="3" id="KW-1185">Reference proteome</keyword>
<dbReference type="PANTHER" id="PTHR32063:SF33">
    <property type="entry name" value="RND SUPERFAMILY EFFLUX PUMP PERMEASE COMPONENT"/>
    <property type="match status" value="1"/>
</dbReference>
<sequence length="1027" mass="115683">MFEKFLRFFVENSRMNYTLFVLVFAVGIWSYNNTPKEIFPSFELDMISIKGSYSGASVDILDRMAVSEIEDNIKNLDSVDVITTVISPGSFSIILELKKGVNKYNEANRVRDAINLVKTDLPSDMDEPTVNALERSRSLMDVTLTSEKYSTDELKPFADRLKSQLLGVDGVKDITIYGDSDKFYEILLDDKKIKAMKLNKSSVFEAISTLSYIFPIGKIEGEKHYYLSTFNGAKTANAFASTLIRVGENNIYLKDIATIHKKYEDSSTLYSFNGQSAISLAIEQSEFADAIKITQKIKKLLPEINKSNPDIKISIADDNSERILDRLNIVVSNIILGIILITILVMLLINFRMSFIIAIGIPTSFVIAALYMYLSGYTINMISLVGVLIAIGIVVDDAIVVSENIQQHIEEGYEPKEAAIMGAKEMVKPVTVASITTLFSFLPILMISGTMGEVMKLIPIAVSALVIASLIESFAFLPIHAAHTLKAKAKATSWEKVNNIYYSILHFFMDWKKSFLIIFIILVPLATFFELQSSRFQMFPKFDASDIKISIKANENTKLEDAFKIVQSIEKDMIENKKKFFIRSIDSVAGFRKDTGDNTENYPYVMYMTVELQKMKDANFLDKYITPYLSLYYDKEGRERTKKSIEIASELKKFIKEKDYQKKFNLNEIVVLERRVGPVKADIKIGLVSNNNEKIISAVNTLEKELKSMKGIKSLSNSLKFGVDEIKLKVNAYGEQLGLDEATIGSFLSNMYLSKKKAVSFDETDMLDIKIESVNKDDYENFKTMEVPLDNGTFVTLNQVVDFKIIKSFEQLVKDNAERNFYVFANVNPDILTANEVLKKLEPTLQKIKENGVKLIFKGEAEKQKSLMNDLILASGLTVILIMLSMLYLFNSFRETFILMSVIPFSLLGVLIGHKIMGINLSMPSLIGALGLAGVVINDGIIMMTYLKKAETLHDVFNRATKRFRPIMLTTITTLMGMASLIFFPTGQAVIFQPIAIGLGFGLLWGTILNLLYLPVIYSISHRLKKE</sequence>